<dbReference type="GO" id="GO:0006508">
    <property type="term" value="P:proteolysis"/>
    <property type="evidence" value="ECO:0007669"/>
    <property type="project" value="UniProtKB-KW"/>
</dbReference>
<protein>
    <submittedName>
        <fullName evidence="5">HK97 family phage prohead protease</fullName>
    </submittedName>
</protein>
<evidence type="ECO:0000256" key="2">
    <source>
        <dbReference type="ARBA" id="ARBA00022670"/>
    </source>
</evidence>
<proteinExistence type="predicted"/>
<keyword evidence="6" id="KW-1185">Reference proteome</keyword>
<evidence type="ECO:0000259" key="4">
    <source>
        <dbReference type="Pfam" id="PF04586"/>
    </source>
</evidence>
<dbReference type="Proteomes" id="UP001473063">
    <property type="component" value="Unassembled WGS sequence"/>
</dbReference>
<dbReference type="Pfam" id="PF04586">
    <property type="entry name" value="Peptidase_S78"/>
    <property type="match status" value="1"/>
</dbReference>
<keyword evidence="3" id="KW-0378">Hydrolase</keyword>
<dbReference type="RefSeq" id="WP_118514852.1">
    <property type="nucleotide sequence ID" value="NZ_JBBMEJ010000056.1"/>
</dbReference>
<dbReference type="GO" id="GO:0008233">
    <property type="term" value="F:peptidase activity"/>
    <property type="evidence" value="ECO:0007669"/>
    <property type="project" value="UniProtKB-KW"/>
</dbReference>
<dbReference type="InterPro" id="IPR054613">
    <property type="entry name" value="Peptidase_S78_dom"/>
</dbReference>
<accession>A0ABV1BLI1</accession>
<gene>
    <name evidence="5" type="ORF">WMO28_16915</name>
</gene>
<evidence type="ECO:0000256" key="3">
    <source>
        <dbReference type="ARBA" id="ARBA00022801"/>
    </source>
</evidence>
<dbReference type="NCBIfam" id="TIGR01543">
    <property type="entry name" value="proheadase_HK97"/>
    <property type="match status" value="1"/>
</dbReference>
<comment type="caution">
    <text evidence="5">The sequence shown here is derived from an EMBL/GenBank/DDBJ whole genome shotgun (WGS) entry which is preliminary data.</text>
</comment>
<evidence type="ECO:0000313" key="6">
    <source>
        <dbReference type="Proteomes" id="UP001473063"/>
    </source>
</evidence>
<dbReference type="EMBL" id="JBBMEJ010000056">
    <property type="protein sequence ID" value="MEQ2372561.1"/>
    <property type="molecule type" value="Genomic_DNA"/>
</dbReference>
<reference evidence="5 6" key="1">
    <citation type="submission" date="2024-03" db="EMBL/GenBank/DDBJ databases">
        <title>Human intestinal bacterial collection.</title>
        <authorList>
            <person name="Pauvert C."/>
            <person name="Hitch T.C.A."/>
            <person name="Clavel T."/>
        </authorList>
    </citation>
    <scope>NUCLEOTIDE SEQUENCE [LARGE SCALE GENOMIC DNA]</scope>
    <source>
        <strain evidence="5 6">CLA-JM-H16</strain>
    </source>
</reference>
<keyword evidence="2 5" id="KW-0645">Protease</keyword>
<evidence type="ECO:0000313" key="5">
    <source>
        <dbReference type="EMBL" id="MEQ2372561.1"/>
    </source>
</evidence>
<name>A0ABV1BLI1_9FIRM</name>
<keyword evidence="1" id="KW-1188">Viral release from host cell</keyword>
<feature type="domain" description="Prohead serine protease" evidence="4">
    <location>
        <begin position="6"/>
        <end position="154"/>
    </location>
</feature>
<dbReference type="InterPro" id="IPR006433">
    <property type="entry name" value="Prohead_protease"/>
</dbReference>
<organism evidence="5 6">
    <name type="scientific">Blautia aquisgranensis</name>
    <dbReference type="NCBI Taxonomy" id="3133153"/>
    <lineage>
        <taxon>Bacteria</taxon>
        <taxon>Bacillati</taxon>
        <taxon>Bacillota</taxon>
        <taxon>Clostridia</taxon>
        <taxon>Lachnospirales</taxon>
        <taxon>Lachnospiraceae</taxon>
        <taxon>Blautia</taxon>
    </lineage>
</organism>
<evidence type="ECO:0000256" key="1">
    <source>
        <dbReference type="ARBA" id="ARBA00022612"/>
    </source>
</evidence>
<sequence>MEIREQSVTIDGYVNAVARDSRPIRDRSGEQFIEQIVPGAFERAISRADEIKILLNHDYSRELGSTKTNLQLFEDNIGLRAIAEITDAEVIEKAKKGELRGWSFGFIERAAKEEDTDSGLKRRFVEDMDLKEVSIIDNRKIPCYASTSIEMRADGNEVLEVRTLETKVISSEQKEKVDYSKYEATIRRLGGKS</sequence>